<evidence type="ECO:0000313" key="4">
    <source>
        <dbReference type="Proteomes" id="UP000688137"/>
    </source>
</evidence>
<comment type="caution">
    <text evidence="3">The sequence shown here is derived from an EMBL/GenBank/DDBJ whole genome shotgun (WGS) entry which is preliminary data.</text>
</comment>
<feature type="compositionally biased region" description="Polar residues" evidence="2">
    <location>
        <begin position="513"/>
        <end position="540"/>
    </location>
</feature>
<evidence type="ECO:0000256" key="1">
    <source>
        <dbReference type="SAM" id="Coils"/>
    </source>
</evidence>
<keyword evidence="4" id="KW-1185">Reference proteome</keyword>
<dbReference type="Proteomes" id="UP000688137">
    <property type="component" value="Unassembled WGS sequence"/>
</dbReference>
<dbReference type="OMA" id="LIDHCIQ"/>
<proteinExistence type="predicted"/>
<feature type="coiled-coil region" evidence="1">
    <location>
        <begin position="253"/>
        <end position="301"/>
    </location>
</feature>
<protein>
    <submittedName>
        <fullName evidence="3">Uncharacterized protein</fullName>
    </submittedName>
</protein>
<reference evidence="3" key="1">
    <citation type="submission" date="2021-01" db="EMBL/GenBank/DDBJ databases">
        <authorList>
            <consortium name="Genoscope - CEA"/>
            <person name="William W."/>
        </authorList>
    </citation>
    <scope>NUCLEOTIDE SEQUENCE</scope>
</reference>
<feature type="coiled-coil region" evidence="1">
    <location>
        <begin position="163"/>
        <end position="193"/>
    </location>
</feature>
<evidence type="ECO:0000256" key="2">
    <source>
        <dbReference type="SAM" id="MobiDB-lite"/>
    </source>
</evidence>
<name>A0A8S1PXB4_PARPR</name>
<sequence length="1022" mass="120461">MQALKSREQSNQQKKNNQNTKIQLIDHCIQCTNSQVNFFGGVSITQQGNPNIKIKNVTQVPWYEAQQLNQSQQKRFIDKQTCTTEDYYQNCSNVLSGSYDRQIEFENIIQYANESIAMMGEALSSRVLQQYKEKGKPEELNKLMHAIKFKKEDIDQIFKSVDLNLLKDTIDNYQQMEEQLKQHIVQVQKQTAEKVFQYCKSIFKEKFKKGRFQTADHFNRQTTLGNRDDCRCQIYVGEIVSLQNKTEQQIQLINKQTSDIKEKDRNIQSLELQIKLFENQIKQHIQDKQELKQKIDQQYNQSRRSTVFQRQSSFMVNFSQNDEPQDMLMSSPNAKMLKEERQSYSKILKTPSLQPFVLQNQVQQETINNEQFNDLVKKDKMIERLIVLTNALDKSNKDRRLSQLQYVVEQKGEKQLSDMLDLIKDIEENDLLIKEQKSFGNIQFDNDDLRSPMNASKRSYSQQIIDQSDQIQKQKFLSTKDLNSPKVLYLEQIKEIDENKHILLVPIEQTVTQGKYSKNTSQSSFNDSNQVIEDVSPQNKKQQRLRRTSSNVQQIVETKNNNNKSKRTNSIKLKSKKKVSNQNNSNEAVSNIIQTTSNPQLNSGILTDRQPVRSISQQQQEQYKYERVIENELISNKIAIHNTSLHDKPLINIFQSNHNVQYHTPNNSSRLIKVKNQNQDKLDINTINKQISNHKQNLEINNPNQQKQQESQIINPPQTQTKFQQQLNQQQFLIQEDRDKITKKQQQATTDKNQQQQQQYQYVQENQIKPDKEVTSINIIQEVKKQQQQQNQRSKLPNLEIETVDKYNKSPRKLSTQNNNNKPIDNKLKWTGIESAKFITNIDPNIQIENLNYRPQTTIDNDETKKQEGQIREYINKQKDEYEKKQKEERLLFDQVLFDLPEQQEDLIIRNAINNNQGSIISEDLNDNVLKHMYKNLKENQTQITQTINKFYQRSDEQNIDYPEFQNFINKFSNLHKRCGKDCIHVTRFYMRLGFIPLRYLNKRKAMKLAKPVVLPCFSKQS</sequence>
<accession>A0A8S1PXB4</accession>
<keyword evidence="1" id="KW-0175">Coiled coil</keyword>
<dbReference type="AlphaFoldDB" id="A0A8S1PXB4"/>
<dbReference type="EMBL" id="CAJJDM010000136">
    <property type="protein sequence ID" value="CAD8107308.1"/>
    <property type="molecule type" value="Genomic_DNA"/>
</dbReference>
<feature type="compositionally biased region" description="Basic residues" evidence="2">
    <location>
        <begin position="564"/>
        <end position="579"/>
    </location>
</feature>
<feature type="compositionally biased region" description="Polar residues" evidence="2">
    <location>
        <begin position="548"/>
        <end position="557"/>
    </location>
</feature>
<evidence type="ECO:0000313" key="3">
    <source>
        <dbReference type="EMBL" id="CAD8107308.1"/>
    </source>
</evidence>
<organism evidence="3 4">
    <name type="scientific">Paramecium primaurelia</name>
    <dbReference type="NCBI Taxonomy" id="5886"/>
    <lineage>
        <taxon>Eukaryota</taxon>
        <taxon>Sar</taxon>
        <taxon>Alveolata</taxon>
        <taxon>Ciliophora</taxon>
        <taxon>Intramacronucleata</taxon>
        <taxon>Oligohymenophorea</taxon>
        <taxon>Peniculida</taxon>
        <taxon>Parameciidae</taxon>
        <taxon>Paramecium</taxon>
    </lineage>
</organism>
<feature type="region of interest" description="Disordered" evidence="2">
    <location>
        <begin position="513"/>
        <end position="584"/>
    </location>
</feature>
<gene>
    <name evidence="3" type="ORF">PPRIM_AZ9-3.1.T1330103</name>
</gene>